<gene>
    <name evidence="2" type="ORF">BCR36DRAFT_413672</name>
</gene>
<evidence type="ECO:0000313" key="3">
    <source>
        <dbReference type="Proteomes" id="UP000193719"/>
    </source>
</evidence>
<reference evidence="2 3" key="1">
    <citation type="submission" date="2016-08" db="EMBL/GenBank/DDBJ databases">
        <title>Genomes of anaerobic fungi encode conserved fungal cellulosomes for biomass hydrolysis.</title>
        <authorList>
            <consortium name="DOE Joint Genome Institute"/>
            <person name="Haitjema C.H."/>
            <person name="Gilmore S.P."/>
            <person name="Henske J.K."/>
            <person name="Solomon K.V."/>
            <person name="De Groot R."/>
            <person name="Kuo A."/>
            <person name="Mondo S.J."/>
            <person name="Salamov A.A."/>
            <person name="Labutti K."/>
            <person name="Zhao Z."/>
            <person name="Chiniquy J."/>
            <person name="Barry K."/>
            <person name="Brewer H.M."/>
            <person name="Purvine S.O."/>
            <person name="Wright A.T."/>
            <person name="Boxma B."/>
            <person name="Van Alen T."/>
            <person name="Hackstein J.H."/>
            <person name="Baker S.E."/>
            <person name="Grigoriev I.V."/>
            <person name="O'Malley M.A."/>
        </authorList>
    </citation>
    <scope>NUCLEOTIDE SEQUENCE [LARGE SCALE GENOMIC DNA]</scope>
    <source>
        <strain evidence="3">finn</strain>
    </source>
</reference>
<feature type="region of interest" description="Disordered" evidence="1">
    <location>
        <begin position="424"/>
        <end position="443"/>
    </location>
</feature>
<dbReference type="EMBL" id="MCFH01000031">
    <property type="protein sequence ID" value="ORX47320.1"/>
    <property type="molecule type" value="Genomic_DNA"/>
</dbReference>
<feature type="compositionally biased region" description="Basic and acidic residues" evidence="1">
    <location>
        <begin position="332"/>
        <end position="341"/>
    </location>
</feature>
<feature type="region of interest" description="Disordered" evidence="1">
    <location>
        <begin position="226"/>
        <end position="349"/>
    </location>
</feature>
<name>A0A1Y1V4T8_9FUNG</name>
<feature type="compositionally biased region" description="Polar residues" evidence="1">
    <location>
        <begin position="152"/>
        <end position="161"/>
    </location>
</feature>
<dbReference type="Proteomes" id="UP000193719">
    <property type="component" value="Unassembled WGS sequence"/>
</dbReference>
<feature type="compositionally biased region" description="Low complexity" evidence="1">
    <location>
        <begin position="73"/>
        <end position="85"/>
    </location>
</feature>
<feature type="compositionally biased region" description="Basic and acidic residues" evidence="1">
    <location>
        <begin position="247"/>
        <end position="258"/>
    </location>
</feature>
<feature type="compositionally biased region" description="Basic and acidic residues" evidence="1">
    <location>
        <begin position="266"/>
        <end position="323"/>
    </location>
</feature>
<evidence type="ECO:0000313" key="2">
    <source>
        <dbReference type="EMBL" id="ORX47320.1"/>
    </source>
</evidence>
<sequence length="568" mass="64237">MVEIDPNSIKNRLRNHTPPSTTPKEEPEKLEESKRRRSTRTKKTSVSSVEEKTTKRTPRKTKKVSEEDKKSPKSTPKSATISKTAESPIVIDSPNDKSEENVGNDSIIIPPEPVIIKKNISSEIEENESENNNENEIEVITTPKRKRGRPKSINSTPTKSFRTPAPQFDTKRIKVGTPTHTSVTTPVIKKSGNSEILILDNNFHETPSKSSAMIAHKAITALANAKDNDDDVVEIDSFSSPSTTKENPIEEKKVEKSIKKNSKNTSVKEIDSDIEEVTIKKTPSKETSAKKTPTKETPSKETPSKETPSKKTPVKEIQAKENQNEDNMEIDTSGKIEEKKSSHITFDDDDFDVKAIKVTQVNDSNNVEITQKKTVEEEDDDEEIVYSSEEEENVEEEPETVSLKTGREDALKLLKSAREREIKMAQNRKQKRRAKDEFLKAQASKNKLEMLPTDLLEEVAEDNEETSENEEVEEQKIVPKGKHLLLDDDDLKPRKKKKDEIIKDGFRVVSLKTKKGLASRQPIPQSILDFKKKHFYEGKIKRISTSVDFGRNVKKPANIFVVGKKHQK</sequence>
<dbReference type="AlphaFoldDB" id="A0A1Y1V4T8"/>
<dbReference type="STRING" id="1754191.A0A1Y1V4T8"/>
<reference evidence="2 3" key="2">
    <citation type="submission" date="2016-08" db="EMBL/GenBank/DDBJ databases">
        <title>Pervasive Adenine N6-methylation of Active Genes in Fungi.</title>
        <authorList>
            <consortium name="DOE Joint Genome Institute"/>
            <person name="Mondo S.J."/>
            <person name="Dannebaum R.O."/>
            <person name="Kuo R.C."/>
            <person name="Labutti K."/>
            <person name="Haridas S."/>
            <person name="Kuo A."/>
            <person name="Salamov A."/>
            <person name="Ahrendt S.R."/>
            <person name="Lipzen A."/>
            <person name="Sullivan W."/>
            <person name="Andreopoulos W.B."/>
            <person name="Clum A."/>
            <person name="Lindquist E."/>
            <person name="Daum C."/>
            <person name="Ramamoorthy G.K."/>
            <person name="Gryganskyi A."/>
            <person name="Culley D."/>
            <person name="Magnuson J.K."/>
            <person name="James T.Y."/>
            <person name="O'Malley M.A."/>
            <person name="Stajich J.E."/>
            <person name="Spatafora J.W."/>
            <person name="Visel A."/>
            <person name="Grigoriev I.V."/>
        </authorList>
    </citation>
    <scope>NUCLEOTIDE SEQUENCE [LARGE SCALE GENOMIC DNA]</scope>
    <source>
        <strain evidence="3">finn</strain>
    </source>
</reference>
<accession>A0A1Y1V4T8</accession>
<dbReference type="OrthoDB" id="10595438at2759"/>
<feature type="compositionally biased region" description="Acidic residues" evidence="1">
    <location>
        <begin position="376"/>
        <end position="399"/>
    </location>
</feature>
<protein>
    <submittedName>
        <fullName evidence="2">Uncharacterized protein</fullName>
    </submittedName>
</protein>
<keyword evidence="3" id="KW-1185">Reference proteome</keyword>
<feature type="region of interest" description="Disordered" evidence="1">
    <location>
        <begin position="369"/>
        <end position="408"/>
    </location>
</feature>
<organism evidence="2 3">
    <name type="scientific">Piromyces finnis</name>
    <dbReference type="NCBI Taxonomy" id="1754191"/>
    <lineage>
        <taxon>Eukaryota</taxon>
        <taxon>Fungi</taxon>
        <taxon>Fungi incertae sedis</taxon>
        <taxon>Chytridiomycota</taxon>
        <taxon>Chytridiomycota incertae sedis</taxon>
        <taxon>Neocallimastigomycetes</taxon>
        <taxon>Neocallimastigales</taxon>
        <taxon>Neocallimastigaceae</taxon>
        <taxon>Piromyces</taxon>
    </lineage>
</organism>
<evidence type="ECO:0000256" key="1">
    <source>
        <dbReference type="SAM" id="MobiDB-lite"/>
    </source>
</evidence>
<feature type="compositionally biased region" description="Acidic residues" evidence="1">
    <location>
        <begin position="123"/>
        <end position="137"/>
    </location>
</feature>
<feature type="compositionally biased region" description="Polar residues" evidence="1">
    <location>
        <begin position="237"/>
        <end position="246"/>
    </location>
</feature>
<proteinExistence type="predicted"/>
<comment type="caution">
    <text evidence="2">The sequence shown here is derived from an EMBL/GenBank/DDBJ whole genome shotgun (WGS) entry which is preliminary data.</text>
</comment>
<feature type="compositionally biased region" description="Basic and acidic residues" evidence="1">
    <location>
        <begin position="23"/>
        <end position="34"/>
    </location>
</feature>
<feature type="region of interest" description="Disordered" evidence="1">
    <location>
        <begin position="1"/>
        <end position="186"/>
    </location>
</feature>